<evidence type="ECO:0000256" key="6">
    <source>
        <dbReference type="ARBA" id="ARBA00022989"/>
    </source>
</evidence>
<dbReference type="GO" id="GO:0022857">
    <property type="term" value="F:transmembrane transporter activity"/>
    <property type="evidence" value="ECO:0007669"/>
    <property type="project" value="InterPro"/>
</dbReference>
<evidence type="ECO:0000256" key="2">
    <source>
        <dbReference type="ARBA" id="ARBA00007935"/>
    </source>
</evidence>
<dbReference type="AlphaFoldDB" id="A0A923SRK3"/>
<evidence type="ECO:0000256" key="8">
    <source>
        <dbReference type="SAM" id="Phobius"/>
    </source>
</evidence>
<feature type="transmembrane region" description="Helical" evidence="8">
    <location>
        <begin position="262"/>
        <end position="284"/>
    </location>
</feature>
<dbReference type="PANTHER" id="PTHR30472">
    <property type="entry name" value="FERRIC ENTEROBACTIN TRANSPORT SYSTEM PERMEASE PROTEIN"/>
    <property type="match status" value="1"/>
</dbReference>
<keyword evidence="5 8" id="KW-0812">Transmembrane</keyword>
<keyword evidence="3" id="KW-0813">Transport</keyword>
<evidence type="ECO:0000256" key="5">
    <source>
        <dbReference type="ARBA" id="ARBA00022692"/>
    </source>
</evidence>
<dbReference type="Pfam" id="PF01032">
    <property type="entry name" value="FecCD"/>
    <property type="match status" value="1"/>
</dbReference>
<proteinExistence type="inferred from homology"/>
<evidence type="ECO:0000313" key="9">
    <source>
        <dbReference type="EMBL" id="MBC6679394.1"/>
    </source>
</evidence>
<feature type="transmembrane region" description="Helical" evidence="8">
    <location>
        <begin position="181"/>
        <end position="201"/>
    </location>
</feature>
<keyword evidence="10" id="KW-1185">Reference proteome</keyword>
<dbReference type="InterPro" id="IPR000522">
    <property type="entry name" value="ABC_transptr_permease_BtuC"/>
</dbReference>
<comment type="caution">
    <text evidence="9">The sequence shown here is derived from an EMBL/GenBank/DDBJ whole genome shotgun (WGS) entry which is preliminary data.</text>
</comment>
<organism evidence="9 10">
    <name type="scientific">Zhenpiania hominis</name>
    <dbReference type="NCBI Taxonomy" id="2763644"/>
    <lineage>
        <taxon>Bacteria</taxon>
        <taxon>Bacillati</taxon>
        <taxon>Bacillota</taxon>
        <taxon>Clostridia</taxon>
        <taxon>Peptostreptococcales</taxon>
        <taxon>Anaerovoracaceae</taxon>
        <taxon>Zhenpiania</taxon>
    </lineage>
</organism>
<dbReference type="Gene3D" id="1.10.3470.10">
    <property type="entry name" value="ABC transporter involved in vitamin B12 uptake, BtuC"/>
    <property type="match status" value="1"/>
</dbReference>
<comment type="similarity">
    <text evidence="2">Belongs to the binding-protein-dependent transport system permease family. FecCD subfamily.</text>
</comment>
<feature type="transmembrane region" description="Helical" evidence="8">
    <location>
        <begin position="349"/>
        <end position="368"/>
    </location>
</feature>
<reference evidence="9" key="1">
    <citation type="submission" date="2020-08" db="EMBL/GenBank/DDBJ databases">
        <title>Genome public.</title>
        <authorList>
            <person name="Liu C."/>
            <person name="Sun Q."/>
        </authorList>
    </citation>
    <scope>NUCLEOTIDE SEQUENCE</scope>
    <source>
        <strain evidence="9">BX12</strain>
    </source>
</reference>
<dbReference type="EMBL" id="JACRYT010000004">
    <property type="protein sequence ID" value="MBC6679394.1"/>
    <property type="molecule type" value="Genomic_DNA"/>
</dbReference>
<comment type="subcellular location">
    <subcellularLocation>
        <location evidence="1">Cell membrane</location>
        <topology evidence="1">Multi-pass membrane protein</topology>
    </subcellularLocation>
</comment>
<dbReference type="Proteomes" id="UP000602647">
    <property type="component" value="Unassembled WGS sequence"/>
</dbReference>
<evidence type="ECO:0000256" key="4">
    <source>
        <dbReference type="ARBA" id="ARBA00022475"/>
    </source>
</evidence>
<feature type="transmembrane region" description="Helical" evidence="8">
    <location>
        <begin position="213"/>
        <end position="237"/>
    </location>
</feature>
<evidence type="ECO:0000256" key="7">
    <source>
        <dbReference type="ARBA" id="ARBA00023136"/>
    </source>
</evidence>
<evidence type="ECO:0000313" key="10">
    <source>
        <dbReference type="Proteomes" id="UP000602647"/>
    </source>
</evidence>
<feature type="transmembrane region" description="Helical" evidence="8">
    <location>
        <begin position="104"/>
        <end position="124"/>
    </location>
</feature>
<protein>
    <submittedName>
        <fullName evidence="9">Iron ABC transporter permease</fullName>
    </submittedName>
</protein>
<dbReference type="SUPFAM" id="SSF81345">
    <property type="entry name" value="ABC transporter involved in vitamin B12 uptake, BtuC"/>
    <property type="match status" value="1"/>
</dbReference>
<dbReference type="PANTHER" id="PTHR30472:SF25">
    <property type="entry name" value="ABC TRANSPORTER PERMEASE PROTEIN MJ0876-RELATED"/>
    <property type="match status" value="1"/>
</dbReference>
<feature type="transmembrane region" description="Helical" evidence="8">
    <location>
        <begin position="311"/>
        <end position="337"/>
    </location>
</feature>
<feature type="transmembrane region" description="Helical" evidence="8">
    <location>
        <begin position="45"/>
        <end position="66"/>
    </location>
</feature>
<evidence type="ECO:0000256" key="3">
    <source>
        <dbReference type="ARBA" id="ARBA00022448"/>
    </source>
</evidence>
<keyword evidence="6 8" id="KW-1133">Transmembrane helix</keyword>
<feature type="transmembrane region" description="Helical" evidence="8">
    <location>
        <begin position="136"/>
        <end position="156"/>
    </location>
</feature>
<feature type="transmembrane region" description="Helical" evidence="8">
    <location>
        <begin position="380"/>
        <end position="399"/>
    </location>
</feature>
<name>A0A923SRK3_9FIRM</name>
<keyword evidence="4" id="KW-1003">Cell membrane</keyword>
<keyword evidence="7 8" id="KW-0472">Membrane</keyword>
<evidence type="ECO:0000256" key="1">
    <source>
        <dbReference type="ARBA" id="ARBA00004651"/>
    </source>
</evidence>
<dbReference type="RefSeq" id="WP_187302502.1">
    <property type="nucleotide sequence ID" value="NZ_JACRYT010000004.1"/>
</dbReference>
<sequence length="408" mass="44970">MTEPKKQQNPSESKIQMKITEADRNIFRDEQKRRFQMEKRKRTQVILLICLLVAFVLAVMLPNGVLANNINLSPAWYVNQTKANIEELGNWLGGDTHSWMKYIVYRYLIVALVGAALAVSGTVYQGSFRNALASPTTLGVQTGGVLGGSIYILFFMKEGPAITTYLEVHEQLQQMNLLERYAQSFFILAGCLGTVALIVSLSKLAGRGKLSSLALILCGSVFSSVIGGVLELVQYYMLLRHTDDTKTTALRYMMMGTFDNTFTLEHLAMVGIPILAGITAMMVLRGKLNLLVFGEDEARSMGMRVEFTRNLMVGIVTALTAIVISFCGMIGFVGFIVPHMTRRITGSDFRYLMPASALMGALCMTIVYHVAGIVGYTSNINVMTSVVGGAIFLAMLIRFRSGRNADWA</sequence>
<dbReference type="CDD" id="cd06550">
    <property type="entry name" value="TM_ABC_iron-siderophores_like"/>
    <property type="match status" value="1"/>
</dbReference>
<dbReference type="GO" id="GO:0005886">
    <property type="term" value="C:plasma membrane"/>
    <property type="evidence" value="ECO:0007669"/>
    <property type="project" value="UniProtKB-SubCell"/>
</dbReference>
<dbReference type="InterPro" id="IPR037294">
    <property type="entry name" value="ABC_BtuC-like"/>
</dbReference>
<gene>
    <name evidence="9" type="ORF">H9L42_06100</name>
</gene>
<accession>A0A923SRK3</accession>